<dbReference type="Pfam" id="PF06119">
    <property type="entry name" value="NIDO"/>
    <property type="match status" value="1"/>
</dbReference>
<feature type="domain" description="NIDO" evidence="1">
    <location>
        <begin position="3"/>
        <end position="91"/>
    </location>
</feature>
<feature type="non-terminal residue" evidence="2">
    <location>
        <position position="99"/>
    </location>
</feature>
<reference evidence="2 3" key="1">
    <citation type="submission" date="2024-11" db="EMBL/GenBank/DDBJ databases">
        <title>Chromosome-level genome assembly of the freshwater bivalve Anodonta woodiana.</title>
        <authorList>
            <person name="Chen X."/>
        </authorList>
    </citation>
    <scope>NUCLEOTIDE SEQUENCE [LARGE SCALE GENOMIC DNA]</scope>
    <source>
        <strain evidence="2">MN2024</strain>
        <tissue evidence="2">Gills</tissue>
    </source>
</reference>
<feature type="non-terminal residue" evidence="2">
    <location>
        <position position="1"/>
    </location>
</feature>
<evidence type="ECO:0000259" key="1">
    <source>
        <dbReference type="Pfam" id="PF06119"/>
    </source>
</evidence>
<sequence length="99" mass="11313">VYEDGLVVLGNNTVGSYPRRLPIGKILDTTLLAVFWTDIDSQQDQITYKLIESQAVPFYPEVTEVIKRTNLSDFETLWALVVNWTDVTPYPFGLYAKLQ</sequence>
<dbReference type="Proteomes" id="UP001634394">
    <property type="component" value="Unassembled WGS sequence"/>
</dbReference>
<proteinExistence type="predicted"/>
<keyword evidence="3" id="KW-1185">Reference proteome</keyword>
<dbReference type="EMBL" id="JBJQND010000018">
    <property type="protein sequence ID" value="KAL3837558.1"/>
    <property type="molecule type" value="Genomic_DNA"/>
</dbReference>
<protein>
    <recommendedName>
        <fullName evidence="1">NIDO domain-containing protein</fullName>
    </recommendedName>
</protein>
<name>A0ABD3TNA5_SINWO</name>
<comment type="caution">
    <text evidence="2">The sequence shown here is derived from an EMBL/GenBank/DDBJ whole genome shotgun (WGS) entry which is preliminary data.</text>
</comment>
<dbReference type="AlphaFoldDB" id="A0ABD3TNA5"/>
<evidence type="ECO:0000313" key="3">
    <source>
        <dbReference type="Proteomes" id="UP001634394"/>
    </source>
</evidence>
<gene>
    <name evidence="2" type="ORF">ACJMK2_022906</name>
</gene>
<evidence type="ECO:0000313" key="2">
    <source>
        <dbReference type="EMBL" id="KAL3837558.1"/>
    </source>
</evidence>
<dbReference type="InterPro" id="IPR003886">
    <property type="entry name" value="NIDO_dom"/>
</dbReference>
<organism evidence="2 3">
    <name type="scientific">Sinanodonta woodiana</name>
    <name type="common">Chinese pond mussel</name>
    <name type="synonym">Anodonta woodiana</name>
    <dbReference type="NCBI Taxonomy" id="1069815"/>
    <lineage>
        <taxon>Eukaryota</taxon>
        <taxon>Metazoa</taxon>
        <taxon>Spiralia</taxon>
        <taxon>Lophotrochozoa</taxon>
        <taxon>Mollusca</taxon>
        <taxon>Bivalvia</taxon>
        <taxon>Autobranchia</taxon>
        <taxon>Heteroconchia</taxon>
        <taxon>Palaeoheterodonta</taxon>
        <taxon>Unionida</taxon>
        <taxon>Unionoidea</taxon>
        <taxon>Unionidae</taxon>
        <taxon>Unioninae</taxon>
        <taxon>Sinanodonta</taxon>
    </lineage>
</organism>
<accession>A0ABD3TNA5</accession>